<feature type="transmembrane region" description="Helical" evidence="5">
    <location>
        <begin position="67"/>
        <end position="85"/>
    </location>
</feature>
<comment type="subcellular location">
    <subcellularLocation>
        <location evidence="1">Membrane</location>
        <topology evidence="1">Multi-pass membrane protein</topology>
    </subcellularLocation>
</comment>
<evidence type="ECO:0000256" key="2">
    <source>
        <dbReference type="ARBA" id="ARBA00022692"/>
    </source>
</evidence>
<dbReference type="InterPro" id="IPR032808">
    <property type="entry name" value="DoxX"/>
</dbReference>
<dbReference type="Proteomes" id="UP000460416">
    <property type="component" value="Unassembled WGS sequence"/>
</dbReference>
<gene>
    <name evidence="6" type="ORF">FLP08_09435</name>
</gene>
<evidence type="ECO:0000256" key="3">
    <source>
        <dbReference type="ARBA" id="ARBA00022989"/>
    </source>
</evidence>
<proteinExistence type="predicted"/>
<evidence type="ECO:0000313" key="6">
    <source>
        <dbReference type="EMBL" id="MUP42797.1"/>
    </source>
</evidence>
<name>A0A7K1LPT0_9FLAO</name>
<evidence type="ECO:0000256" key="4">
    <source>
        <dbReference type="ARBA" id="ARBA00023136"/>
    </source>
</evidence>
<keyword evidence="3 5" id="KW-1133">Transmembrane helix</keyword>
<reference evidence="6 7" key="1">
    <citation type="submission" date="2019-07" db="EMBL/GenBank/DDBJ databases">
        <title>Gramella aestuarii sp. nov., isolated from a tidal flat, and emended description of Gramella echinicola.</title>
        <authorList>
            <person name="Liu L."/>
        </authorList>
    </citation>
    <scope>NUCLEOTIDE SEQUENCE [LARGE SCALE GENOMIC DNA]</scope>
    <source>
        <strain evidence="6 7">BS12</strain>
    </source>
</reference>
<feature type="transmembrane region" description="Helical" evidence="5">
    <location>
        <begin position="97"/>
        <end position="114"/>
    </location>
</feature>
<evidence type="ECO:0008006" key="8">
    <source>
        <dbReference type="Google" id="ProtNLM"/>
    </source>
</evidence>
<keyword evidence="7" id="KW-1185">Reference proteome</keyword>
<evidence type="ECO:0000256" key="1">
    <source>
        <dbReference type="ARBA" id="ARBA00004141"/>
    </source>
</evidence>
<sequence length="115" mass="12915">MNSLQFLVIFSAVSFLFFGISCFFTEHMRNEFIRYGLSKQLKLVGALQIIGGLGLITGYYFMPLLGFISSTGLALLMILGFGVRLKIRDSILQSAPSFIYAAINTYISINLYFLF</sequence>
<feature type="transmembrane region" description="Helical" evidence="5">
    <location>
        <begin position="44"/>
        <end position="61"/>
    </location>
</feature>
<dbReference type="Pfam" id="PF13564">
    <property type="entry name" value="DoxX_2"/>
    <property type="match status" value="1"/>
</dbReference>
<dbReference type="RefSeq" id="WP_156276294.1">
    <property type="nucleotide sequence ID" value="NZ_BAABGI010000003.1"/>
</dbReference>
<protein>
    <recommendedName>
        <fullName evidence="8">DoxX family protein</fullName>
    </recommendedName>
</protein>
<keyword evidence="4 5" id="KW-0472">Membrane</keyword>
<evidence type="ECO:0000313" key="7">
    <source>
        <dbReference type="Proteomes" id="UP000460416"/>
    </source>
</evidence>
<dbReference type="OrthoDB" id="799482at2"/>
<comment type="caution">
    <text evidence="6">The sequence shown here is derived from an EMBL/GenBank/DDBJ whole genome shotgun (WGS) entry which is preliminary data.</text>
</comment>
<evidence type="ECO:0000256" key="5">
    <source>
        <dbReference type="SAM" id="Phobius"/>
    </source>
</evidence>
<accession>A0A7K1LPT0</accession>
<dbReference type="GO" id="GO:0016020">
    <property type="term" value="C:membrane"/>
    <property type="evidence" value="ECO:0007669"/>
    <property type="project" value="UniProtKB-SubCell"/>
</dbReference>
<dbReference type="EMBL" id="VJVW01000003">
    <property type="protein sequence ID" value="MUP42797.1"/>
    <property type="molecule type" value="Genomic_DNA"/>
</dbReference>
<feature type="transmembrane region" description="Helical" evidence="5">
    <location>
        <begin position="6"/>
        <end position="24"/>
    </location>
</feature>
<keyword evidence="2 5" id="KW-0812">Transmembrane</keyword>
<organism evidence="6 7">
    <name type="scientific">Christiangramia aestuarii</name>
    <dbReference type="NCBI Taxonomy" id="1028746"/>
    <lineage>
        <taxon>Bacteria</taxon>
        <taxon>Pseudomonadati</taxon>
        <taxon>Bacteroidota</taxon>
        <taxon>Flavobacteriia</taxon>
        <taxon>Flavobacteriales</taxon>
        <taxon>Flavobacteriaceae</taxon>
        <taxon>Christiangramia</taxon>
    </lineage>
</organism>
<dbReference type="AlphaFoldDB" id="A0A7K1LPT0"/>